<dbReference type="GO" id="GO:0008483">
    <property type="term" value="F:transaminase activity"/>
    <property type="evidence" value="ECO:0007669"/>
    <property type="project" value="InterPro"/>
</dbReference>
<dbReference type="PANTHER" id="PTHR43713">
    <property type="entry name" value="GLUTAMATE-1-SEMIALDEHYDE 2,1-AMINOMUTASE"/>
    <property type="match status" value="1"/>
</dbReference>
<comment type="similarity">
    <text evidence="3">Belongs to the class-III pyridoxal-phosphate-dependent aminotransferase family.</text>
</comment>
<gene>
    <name evidence="4" type="ORF">B0H64DRAFT_64502</name>
</gene>
<reference evidence="4" key="1">
    <citation type="journal article" date="2023" name="Mol. Phylogenet. Evol.">
        <title>Genome-scale phylogeny and comparative genomics of the fungal order Sordariales.</title>
        <authorList>
            <person name="Hensen N."/>
            <person name="Bonometti L."/>
            <person name="Westerberg I."/>
            <person name="Brannstrom I.O."/>
            <person name="Guillou S."/>
            <person name="Cros-Aarteil S."/>
            <person name="Calhoun S."/>
            <person name="Haridas S."/>
            <person name="Kuo A."/>
            <person name="Mondo S."/>
            <person name="Pangilinan J."/>
            <person name="Riley R."/>
            <person name="LaButti K."/>
            <person name="Andreopoulos B."/>
            <person name="Lipzen A."/>
            <person name="Chen C."/>
            <person name="Yan M."/>
            <person name="Daum C."/>
            <person name="Ng V."/>
            <person name="Clum A."/>
            <person name="Steindorff A."/>
            <person name="Ohm R.A."/>
            <person name="Martin F."/>
            <person name="Silar P."/>
            <person name="Natvig D.O."/>
            <person name="Lalanne C."/>
            <person name="Gautier V."/>
            <person name="Ament-Velasquez S.L."/>
            <person name="Kruys A."/>
            <person name="Hutchinson M.I."/>
            <person name="Powell A.J."/>
            <person name="Barry K."/>
            <person name="Miller A.N."/>
            <person name="Grigoriev I.V."/>
            <person name="Debuchy R."/>
            <person name="Gladieux P."/>
            <person name="Hiltunen Thoren M."/>
            <person name="Johannesson H."/>
        </authorList>
    </citation>
    <scope>NUCLEOTIDE SEQUENCE</scope>
    <source>
        <strain evidence="4">CBS 168.71</strain>
    </source>
</reference>
<proteinExistence type="inferred from homology"/>
<dbReference type="InterPro" id="IPR015422">
    <property type="entry name" value="PyrdxlP-dep_Trfase_small"/>
</dbReference>
<organism evidence="4 5">
    <name type="scientific">Chaetomium fimeti</name>
    <dbReference type="NCBI Taxonomy" id="1854472"/>
    <lineage>
        <taxon>Eukaryota</taxon>
        <taxon>Fungi</taxon>
        <taxon>Dikarya</taxon>
        <taxon>Ascomycota</taxon>
        <taxon>Pezizomycotina</taxon>
        <taxon>Sordariomycetes</taxon>
        <taxon>Sordariomycetidae</taxon>
        <taxon>Sordariales</taxon>
        <taxon>Chaetomiaceae</taxon>
        <taxon>Chaetomium</taxon>
    </lineage>
</organism>
<sequence length="445" mass="48164">MTSNTVSSPNHQAAQAALGAAKARFIANNPLSKAQHELAAGALPGGNTRSILHTSPFPLAMKQGKDSYVWDLDNHKYVDFVGELSAGLLGHSHPAIYRTIHHTLTETGLSLGATTTHEHAYAELLCARFRLDRVRMANSGTEANLHALAAARHHTGRRRVVVFSGAYHGAVLSFGDGVAAPNTVDREEFVVVPRYNDLEMARRVIAGVEDLAAVLVEPVQGAGGCIVGGREFLVGVREAAREKGAVFILDEVMTSRLAPRGLGVEMGLEPDLVTLGKYLGGGLAFGAFGGREEVMRVYDPRVAGSLPHSGTFNNNTLVMAVGKTALGEVYTPEVCVEFNKKGDRFRDRLREVANGSRLSVTGKGSLIGLHFTEDGMQEITCGEDVKEKARPDLRDLFWFEMLEAGFWVTKRGFIAMILGTPHEDLGDFVEAVKVFLERHQAILIV</sequence>
<dbReference type="EMBL" id="JAUEPN010000015">
    <property type="protein sequence ID" value="KAK3290182.1"/>
    <property type="molecule type" value="Genomic_DNA"/>
</dbReference>
<accession>A0AAE0H593</accession>
<dbReference type="PANTHER" id="PTHR43713:SF3">
    <property type="entry name" value="GLUTAMATE-1-SEMIALDEHYDE 2,1-AMINOMUTASE 1, CHLOROPLASTIC-RELATED"/>
    <property type="match status" value="1"/>
</dbReference>
<keyword evidence="4" id="KW-0808">Transferase</keyword>
<evidence type="ECO:0000313" key="4">
    <source>
        <dbReference type="EMBL" id="KAK3290182.1"/>
    </source>
</evidence>
<dbReference type="GO" id="GO:0030170">
    <property type="term" value="F:pyridoxal phosphate binding"/>
    <property type="evidence" value="ECO:0007669"/>
    <property type="project" value="InterPro"/>
</dbReference>
<dbReference type="InterPro" id="IPR005814">
    <property type="entry name" value="Aminotrans_3"/>
</dbReference>
<dbReference type="Proteomes" id="UP001278766">
    <property type="component" value="Unassembled WGS sequence"/>
</dbReference>
<dbReference type="GeneID" id="87845508"/>
<evidence type="ECO:0000256" key="1">
    <source>
        <dbReference type="ARBA" id="ARBA00001933"/>
    </source>
</evidence>
<dbReference type="InterPro" id="IPR015421">
    <property type="entry name" value="PyrdxlP-dep_Trfase_major"/>
</dbReference>
<evidence type="ECO:0000313" key="5">
    <source>
        <dbReference type="Proteomes" id="UP001278766"/>
    </source>
</evidence>
<dbReference type="Pfam" id="PF00202">
    <property type="entry name" value="Aminotran_3"/>
    <property type="match status" value="1"/>
</dbReference>
<keyword evidence="2 3" id="KW-0663">Pyridoxal phosphate</keyword>
<name>A0AAE0H593_9PEZI</name>
<dbReference type="Gene3D" id="3.40.640.10">
    <property type="entry name" value="Type I PLP-dependent aspartate aminotransferase-like (Major domain)"/>
    <property type="match status" value="1"/>
</dbReference>
<protein>
    <submittedName>
        <fullName evidence="4">Pyridoxal phosphate-dependent transferase</fullName>
    </submittedName>
</protein>
<comment type="cofactor">
    <cofactor evidence="1">
        <name>pyridoxal 5'-phosphate</name>
        <dbReference type="ChEBI" id="CHEBI:597326"/>
    </cofactor>
</comment>
<reference evidence="4" key="2">
    <citation type="submission" date="2023-06" db="EMBL/GenBank/DDBJ databases">
        <authorList>
            <consortium name="Lawrence Berkeley National Laboratory"/>
            <person name="Haridas S."/>
            <person name="Hensen N."/>
            <person name="Bonometti L."/>
            <person name="Westerberg I."/>
            <person name="Brannstrom I.O."/>
            <person name="Guillou S."/>
            <person name="Cros-Aarteil S."/>
            <person name="Calhoun S."/>
            <person name="Kuo A."/>
            <person name="Mondo S."/>
            <person name="Pangilinan J."/>
            <person name="Riley R."/>
            <person name="Labutti K."/>
            <person name="Andreopoulos B."/>
            <person name="Lipzen A."/>
            <person name="Chen C."/>
            <person name="Yanf M."/>
            <person name="Daum C."/>
            <person name="Ng V."/>
            <person name="Clum A."/>
            <person name="Steindorff A."/>
            <person name="Ohm R."/>
            <person name="Martin F."/>
            <person name="Silar P."/>
            <person name="Natvig D."/>
            <person name="Lalanne C."/>
            <person name="Gautier V."/>
            <person name="Ament-Velasquez S.L."/>
            <person name="Kruys A."/>
            <person name="Hutchinson M.I."/>
            <person name="Powell A.J."/>
            <person name="Barry K."/>
            <person name="Miller A.N."/>
            <person name="Grigoriev I.V."/>
            <person name="Debuchy R."/>
            <person name="Gladieux P."/>
            <person name="Thoren M.H."/>
            <person name="Johannesson H."/>
        </authorList>
    </citation>
    <scope>NUCLEOTIDE SEQUENCE</scope>
    <source>
        <strain evidence="4">CBS 168.71</strain>
    </source>
</reference>
<dbReference type="InterPro" id="IPR015424">
    <property type="entry name" value="PyrdxlP-dep_Trfase"/>
</dbReference>
<dbReference type="Gene3D" id="3.90.1150.10">
    <property type="entry name" value="Aspartate Aminotransferase, domain 1"/>
    <property type="match status" value="1"/>
</dbReference>
<keyword evidence="5" id="KW-1185">Reference proteome</keyword>
<dbReference type="AlphaFoldDB" id="A0AAE0H593"/>
<comment type="caution">
    <text evidence="4">The sequence shown here is derived from an EMBL/GenBank/DDBJ whole genome shotgun (WGS) entry which is preliminary data.</text>
</comment>
<evidence type="ECO:0000256" key="2">
    <source>
        <dbReference type="ARBA" id="ARBA00022898"/>
    </source>
</evidence>
<dbReference type="SUPFAM" id="SSF53383">
    <property type="entry name" value="PLP-dependent transferases"/>
    <property type="match status" value="1"/>
</dbReference>
<evidence type="ECO:0000256" key="3">
    <source>
        <dbReference type="RuleBase" id="RU003560"/>
    </source>
</evidence>
<dbReference type="RefSeq" id="XP_062653696.1">
    <property type="nucleotide sequence ID" value="XM_062808560.1"/>
</dbReference>